<sequence>MGRAAYHIANSSDDEERVVNRLNLVVTSTTKEELAYQLKSIVQLLKGKSIPLDYAKLAEELYRFNYPEQAADIKLSWGRDFYSEKYKTEKDNSKGE</sequence>
<dbReference type="Gene3D" id="1.10.520.40">
    <property type="entry name" value="CRISPR-associated protein Cse2"/>
    <property type="match status" value="1"/>
</dbReference>
<proteinExistence type="predicted"/>
<comment type="caution">
    <text evidence="1">The sequence shown here is derived from an EMBL/GenBank/DDBJ whole genome shotgun (WGS) entry which is preliminary data.</text>
</comment>
<dbReference type="Proteomes" id="UP000018142">
    <property type="component" value="Unassembled WGS sequence"/>
</dbReference>
<dbReference type="NCBIfam" id="TIGR02548">
    <property type="entry name" value="casB_cse2"/>
    <property type="match status" value="1"/>
</dbReference>
<protein>
    <submittedName>
        <fullName evidence="1">CRISPR-associated protein Cse2 family</fullName>
    </submittedName>
</protein>
<gene>
    <name evidence="1" type="ORF">BN788_01531</name>
</gene>
<name>R6RNJ4_9FIRM</name>
<dbReference type="InterPro" id="IPR013382">
    <property type="entry name" value="CRISPR-assoc_prot_Cse2"/>
</dbReference>
<accession>R6RNJ4</accession>
<dbReference type="EMBL" id="CBFJ010000062">
    <property type="protein sequence ID" value="CDC44626.1"/>
    <property type="molecule type" value="Genomic_DNA"/>
</dbReference>
<dbReference type="CDD" id="cd09731">
    <property type="entry name" value="Cse2_I-E"/>
    <property type="match status" value="1"/>
</dbReference>
<dbReference type="Pfam" id="PF09485">
    <property type="entry name" value="CRISPR_Cse2"/>
    <property type="match status" value="1"/>
</dbReference>
<reference evidence="1" key="1">
    <citation type="submission" date="2012-11" db="EMBL/GenBank/DDBJ databases">
        <title>Dependencies among metagenomic species, viruses, plasmids and units of genetic variation.</title>
        <authorList>
            <person name="Nielsen H.B."/>
            <person name="Almeida M."/>
            <person name="Juncker A.S."/>
            <person name="Rasmussen S."/>
            <person name="Li J."/>
            <person name="Sunagawa S."/>
            <person name="Plichta D."/>
            <person name="Gautier L."/>
            <person name="Le Chatelier E."/>
            <person name="Peletier E."/>
            <person name="Bonde I."/>
            <person name="Nielsen T."/>
            <person name="Manichanh C."/>
            <person name="Arumugam M."/>
            <person name="Batto J."/>
            <person name="Santos M.B.Q.D."/>
            <person name="Blom N."/>
            <person name="Borruel N."/>
            <person name="Burgdorf K.S."/>
            <person name="Boumezbeur F."/>
            <person name="Casellas F."/>
            <person name="Dore J."/>
            <person name="Guarner F."/>
            <person name="Hansen T."/>
            <person name="Hildebrand F."/>
            <person name="Kaas R.S."/>
            <person name="Kennedy S."/>
            <person name="Kristiansen K."/>
            <person name="Kultima J.R."/>
            <person name="Leonard P."/>
            <person name="Levenez F."/>
            <person name="Lund O."/>
            <person name="Moumen B."/>
            <person name="Le Paslier D."/>
            <person name="Pons N."/>
            <person name="Pedersen O."/>
            <person name="Prifti E."/>
            <person name="Qin J."/>
            <person name="Raes J."/>
            <person name="Tap J."/>
            <person name="Tims S."/>
            <person name="Ussery D.W."/>
            <person name="Yamada T."/>
            <person name="MetaHit consortium"/>
            <person name="Renault P."/>
            <person name="Sicheritz-Ponten T."/>
            <person name="Bork P."/>
            <person name="Wang J."/>
            <person name="Brunak S."/>
            <person name="Ehrlich S.D."/>
        </authorList>
    </citation>
    <scope>NUCLEOTIDE SEQUENCE [LARGE SCALE GENOMIC DNA]</scope>
</reference>
<evidence type="ECO:0000313" key="1">
    <source>
        <dbReference type="EMBL" id="CDC44626.1"/>
    </source>
</evidence>
<organism evidence="1 2">
    <name type="scientific">[Eubacterium] siraeum CAG:80</name>
    <dbReference type="NCBI Taxonomy" id="1263080"/>
    <lineage>
        <taxon>Bacteria</taxon>
        <taxon>Bacillati</taxon>
        <taxon>Bacillota</taxon>
        <taxon>Clostridia</taxon>
        <taxon>Eubacteriales</taxon>
        <taxon>Oscillospiraceae</taxon>
        <taxon>Oscillospiraceae incertae sedis</taxon>
    </lineage>
</organism>
<evidence type="ECO:0000313" key="2">
    <source>
        <dbReference type="Proteomes" id="UP000018142"/>
    </source>
</evidence>
<dbReference type="AlphaFoldDB" id="R6RNJ4"/>
<dbReference type="InterPro" id="IPR038287">
    <property type="entry name" value="Cse2_sf"/>
</dbReference>